<dbReference type="Proteomes" id="UP000294257">
    <property type="component" value="Unassembled WGS sequence"/>
</dbReference>
<keyword evidence="2" id="KW-1185">Reference proteome</keyword>
<evidence type="ECO:0008006" key="3">
    <source>
        <dbReference type="Google" id="ProtNLM"/>
    </source>
</evidence>
<dbReference type="Gene3D" id="3.30.1310.10">
    <property type="entry name" value="Nucleoid-associated protein YbaB-like domain"/>
    <property type="match status" value="1"/>
</dbReference>
<evidence type="ECO:0000313" key="1">
    <source>
        <dbReference type="EMBL" id="RZS36843.1"/>
    </source>
</evidence>
<dbReference type="AlphaFoldDB" id="A0A4V2ESA0"/>
<comment type="caution">
    <text evidence="1">The sequence shown here is derived from an EMBL/GenBank/DDBJ whole genome shotgun (WGS) entry which is preliminary data.</text>
</comment>
<reference evidence="1 2" key="1">
    <citation type="submission" date="2019-02" db="EMBL/GenBank/DDBJ databases">
        <title>Genomic Encyclopedia of Type Strains, Phase IV (KMG-IV): sequencing the most valuable type-strain genomes for metagenomic binning, comparative biology and taxonomic classification.</title>
        <authorList>
            <person name="Goeker M."/>
        </authorList>
    </citation>
    <scope>NUCLEOTIDE SEQUENCE [LARGE SCALE GENOMIC DNA]</scope>
    <source>
        <strain evidence="1 2">DSM 101727</strain>
    </source>
</reference>
<dbReference type="InterPro" id="IPR036894">
    <property type="entry name" value="YbaB-like_sf"/>
</dbReference>
<gene>
    <name evidence="1" type="ORF">EV193_10677</name>
</gene>
<accession>A0A4V2ESA0</accession>
<dbReference type="RefSeq" id="WP_130345473.1">
    <property type="nucleotide sequence ID" value="NZ_SGWQ01000006.1"/>
</dbReference>
<evidence type="ECO:0000313" key="2">
    <source>
        <dbReference type="Proteomes" id="UP000294257"/>
    </source>
</evidence>
<protein>
    <recommendedName>
        <fullName evidence="3">YbaB/EbfC DNA-binding family protein</fullName>
    </recommendedName>
</protein>
<name>A0A4V2ESA0_9PSEU</name>
<dbReference type="EMBL" id="SGWQ01000006">
    <property type="protein sequence ID" value="RZS36843.1"/>
    <property type="molecule type" value="Genomic_DNA"/>
</dbReference>
<sequence length="135" mass="14024">MEIDITRESAAVAERVERVTDTVRERMDQAGPLAGSAKSPDGTISVTVAPGGLITGITLTEAALAGGSTELARNISKLVERATRRAGDAVYRALAPALPAGALGELASLGYVRYDEDDGDAGDDYRSPIIPPDKV</sequence>
<dbReference type="OrthoDB" id="3687926at2"/>
<proteinExistence type="predicted"/>
<organism evidence="1 2">
    <name type="scientific">Herbihabitans rhizosphaerae</name>
    <dbReference type="NCBI Taxonomy" id="1872711"/>
    <lineage>
        <taxon>Bacteria</taxon>
        <taxon>Bacillati</taxon>
        <taxon>Actinomycetota</taxon>
        <taxon>Actinomycetes</taxon>
        <taxon>Pseudonocardiales</taxon>
        <taxon>Pseudonocardiaceae</taxon>
        <taxon>Herbihabitans</taxon>
    </lineage>
</organism>